<proteinExistence type="predicted"/>
<accession>A0A7S1F1Y7</accession>
<gene>
    <name evidence="1" type="ORF">NSCI0253_LOCUS12145</name>
</gene>
<organism evidence="1">
    <name type="scientific">Noctiluca scintillans</name>
    <name type="common">Sea sparkle</name>
    <name type="synonym">Red tide dinoflagellate</name>
    <dbReference type="NCBI Taxonomy" id="2966"/>
    <lineage>
        <taxon>Eukaryota</taxon>
        <taxon>Sar</taxon>
        <taxon>Alveolata</taxon>
        <taxon>Dinophyceae</taxon>
        <taxon>Noctilucales</taxon>
        <taxon>Noctilucaceae</taxon>
        <taxon>Noctiluca</taxon>
    </lineage>
</organism>
<dbReference type="AlphaFoldDB" id="A0A7S1F1Y7"/>
<reference evidence="1" key="1">
    <citation type="submission" date="2021-01" db="EMBL/GenBank/DDBJ databases">
        <authorList>
            <person name="Corre E."/>
            <person name="Pelletier E."/>
            <person name="Niang G."/>
            <person name="Scheremetjew M."/>
            <person name="Finn R."/>
            <person name="Kale V."/>
            <person name="Holt S."/>
            <person name="Cochrane G."/>
            <person name="Meng A."/>
            <person name="Brown T."/>
            <person name="Cohen L."/>
        </authorList>
    </citation>
    <scope>NUCLEOTIDE SEQUENCE</scope>
</reference>
<name>A0A7S1F1Y7_NOCSC</name>
<evidence type="ECO:0000313" key="1">
    <source>
        <dbReference type="EMBL" id="CAD8837797.1"/>
    </source>
</evidence>
<protein>
    <submittedName>
        <fullName evidence="1">Uncharacterized protein</fullName>
    </submittedName>
</protein>
<sequence>MRATEPAADGDDVPMVRHFSMCGAPTSAMLQTRNLSLSSKCEIHGSVQSRGSLSPDERLRLSEMRLLELMEAQKLSERLLNALVDKISGEFSSLHRRFLEDPVAADSSDSDVLGDSSVKPLSEWFAEQRQLFLMTLPRPAKPSHSDSVSAGESANQATFAEWFEDSAPSAFLNALDQASDDIAQLEVDTRMRSSTIDGEEIEVEPRRTRTVSWADDGEPTKTVPRAPGSGSVGFGTVSVRKLAPSRKGTVVESPFAAFVLERMVDMEEQISQLTALAVLDQEKIEVQLSSAASYQEQIDALRHKIADISR</sequence>
<dbReference type="EMBL" id="HBFQ01017452">
    <property type="protein sequence ID" value="CAD8837797.1"/>
    <property type="molecule type" value="Transcribed_RNA"/>
</dbReference>